<gene>
    <name evidence="1" type="ORF">BDV33DRAFT_186083</name>
</gene>
<dbReference type="AlphaFoldDB" id="A0A5N6E619"/>
<reference evidence="1 2" key="1">
    <citation type="submission" date="2019-04" db="EMBL/GenBank/DDBJ databases">
        <title>Fungal friends and foes A comparative genomics study of 23 Aspergillus species from section Flavi.</title>
        <authorList>
            <consortium name="DOE Joint Genome Institute"/>
            <person name="Kjaerbolling I."/>
            <person name="Vesth T.C."/>
            <person name="Frisvad J.C."/>
            <person name="Nybo J.L."/>
            <person name="Theobald S."/>
            <person name="Kildgaard S."/>
            <person name="Petersen T.I."/>
            <person name="Kuo A."/>
            <person name="Sato A."/>
            <person name="Lyhne E.K."/>
            <person name="Kogle M.E."/>
            <person name="Wiebenga A."/>
            <person name="Kun R.S."/>
            <person name="Lubbers R.J."/>
            <person name="Makela M.R."/>
            <person name="Barry K."/>
            <person name="Chovatia M."/>
            <person name="Clum A."/>
            <person name="Daum C."/>
            <person name="Haridas S."/>
            <person name="He G."/>
            <person name="LaButti K."/>
            <person name="Lipzen A."/>
            <person name="Mondo S."/>
            <person name="Pangilinan J."/>
            <person name="Riley R."/>
            <person name="Salamov A."/>
            <person name="Simmons B.A."/>
            <person name="Magnuson J.K."/>
            <person name="Henrissat B."/>
            <person name="Mortensen U.H."/>
            <person name="Larsen T.O."/>
            <person name="De vries R.P."/>
            <person name="Grigoriev I.V."/>
            <person name="Machida M."/>
            <person name="Baker S.E."/>
            <person name="Andersen M.R."/>
        </authorList>
    </citation>
    <scope>NUCLEOTIDE SEQUENCE [LARGE SCALE GENOMIC DNA]</scope>
    <source>
        <strain evidence="1 2">CBS 126849</strain>
    </source>
</reference>
<organism evidence="1 2">
    <name type="scientific">Aspergillus novoparasiticus</name>
    <dbReference type="NCBI Taxonomy" id="986946"/>
    <lineage>
        <taxon>Eukaryota</taxon>
        <taxon>Fungi</taxon>
        <taxon>Dikarya</taxon>
        <taxon>Ascomycota</taxon>
        <taxon>Pezizomycotina</taxon>
        <taxon>Eurotiomycetes</taxon>
        <taxon>Eurotiomycetidae</taxon>
        <taxon>Eurotiales</taxon>
        <taxon>Aspergillaceae</taxon>
        <taxon>Aspergillus</taxon>
        <taxon>Aspergillus subgen. Circumdati</taxon>
    </lineage>
</organism>
<evidence type="ECO:0000313" key="1">
    <source>
        <dbReference type="EMBL" id="KAB8212818.1"/>
    </source>
</evidence>
<proteinExistence type="predicted"/>
<dbReference type="Proteomes" id="UP000326799">
    <property type="component" value="Unassembled WGS sequence"/>
</dbReference>
<evidence type="ECO:0000313" key="2">
    <source>
        <dbReference type="Proteomes" id="UP000326799"/>
    </source>
</evidence>
<keyword evidence="2" id="KW-1185">Reference proteome</keyword>
<name>A0A5N6E619_9EURO</name>
<sequence>MDVSQQTSCLGIGLPSCLRELPVSPPVCLANAQDQQVLDIISSLGLRSQRSVIEIQKACCLARGPADLVVLLERPAPSQRYDVDFAEFVEVCPTLNAVDKLIRFATNGARSIHTVSVLDAFLFKPRPTQALPTDSDCLDTLQKSLEIKRPKVVVCCWSGECCNQYISLFRSNGVGKLDIRSQITYKEQKTTIILSFHPATAVCYNKLNANYRVLLAYQFTAAFLELHHPTQPPEWFYSVSEAAANDIKWKGEELSQSDAADTLRSNLFNILGIYRPRQGRRLTRPKTVDVWRDDIDTLVGHLDVTSYANGAMLVARTTLLWRCYFAHHISFQKVLSQLLRIGNRQNAFYCDSSVTEITGLQRSFSLLGICESTREPRGADLEFEKSTLKEIWNKFDEDAFKVQRRKATDLSAHIQKLLQLPDDLIIELKPQLRETIERLLRGYISHLETTVGIVKGLPSCLQGVHGLYCRDEEEELHRSILDRPDSSFILDQIISLSEARLSQERLCSLVVCELASRSQLVGLHLDDTEDHVEDFASLLRETPYKLNILLKSLKEGVNVLFCLRAEFAGAQGLLKYEDPGKHKACT</sequence>
<dbReference type="EMBL" id="ML733853">
    <property type="protein sequence ID" value="KAB8212818.1"/>
    <property type="molecule type" value="Genomic_DNA"/>
</dbReference>
<protein>
    <submittedName>
        <fullName evidence="1">Uncharacterized protein</fullName>
    </submittedName>
</protein>
<accession>A0A5N6E619</accession>